<dbReference type="GO" id="GO:0046872">
    <property type="term" value="F:metal ion binding"/>
    <property type="evidence" value="ECO:0007669"/>
    <property type="project" value="UniProtKB-KW"/>
</dbReference>
<evidence type="ECO:0000256" key="5">
    <source>
        <dbReference type="SAM" id="SignalP"/>
    </source>
</evidence>
<keyword evidence="4" id="KW-0408">Iron</keyword>
<evidence type="ECO:0000313" key="6">
    <source>
        <dbReference type="EMBL" id="XBY44949.1"/>
    </source>
</evidence>
<reference evidence="6" key="1">
    <citation type="submission" date="2024-06" db="EMBL/GenBank/DDBJ databases">
        <title>Methylostella associata gen. nov., sp. nov., a novel Ancalomicrobiaceae-affiliated facultatively methylotrophic bacteria that feed on methanotrophs of the genus Methylococcus.</title>
        <authorList>
            <person name="Saltykova V."/>
            <person name="Danilova O.V."/>
            <person name="Oshkin I.Y."/>
            <person name="Belova S.E."/>
            <person name="Pimenov N.V."/>
            <person name="Dedysh S.N."/>
        </authorList>
    </citation>
    <scope>NUCLEOTIDE SEQUENCE</scope>
    <source>
        <strain evidence="6">S20</strain>
    </source>
</reference>
<feature type="signal peptide" evidence="5">
    <location>
        <begin position="1"/>
        <end position="24"/>
    </location>
</feature>
<dbReference type="EMBL" id="CP158568">
    <property type="protein sequence ID" value="XBY44949.1"/>
    <property type="molecule type" value="Genomic_DNA"/>
</dbReference>
<dbReference type="RefSeq" id="WP_407050041.1">
    <property type="nucleotide sequence ID" value="NZ_CP158568.1"/>
</dbReference>
<dbReference type="Pfam" id="PF01547">
    <property type="entry name" value="SBP_bac_1"/>
    <property type="match status" value="1"/>
</dbReference>
<evidence type="ECO:0000256" key="2">
    <source>
        <dbReference type="ARBA" id="ARBA00022729"/>
    </source>
</evidence>
<dbReference type="PIRSF" id="PIRSF002825">
    <property type="entry name" value="CfbpA"/>
    <property type="match status" value="1"/>
</dbReference>
<gene>
    <name evidence="6" type="ORF">ABS361_01185</name>
</gene>
<dbReference type="InterPro" id="IPR006059">
    <property type="entry name" value="SBP"/>
</dbReference>
<evidence type="ECO:0000256" key="3">
    <source>
        <dbReference type="ARBA" id="ARBA00022764"/>
    </source>
</evidence>
<evidence type="ECO:0000256" key="1">
    <source>
        <dbReference type="ARBA" id="ARBA00008520"/>
    </source>
</evidence>
<dbReference type="KEGG" id="mflg:ABS361_01185"/>
<keyword evidence="2 5" id="KW-0732">Signal</keyword>
<dbReference type="CDD" id="cd13542">
    <property type="entry name" value="PBP2_FutA1_ilke"/>
    <property type="match status" value="1"/>
</dbReference>
<accession>A0AAU7XB26</accession>
<feature type="chain" id="PRO_5043537747" evidence="5">
    <location>
        <begin position="25"/>
        <end position="344"/>
    </location>
</feature>
<organism evidence="6">
    <name type="scientific">Methyloraptor flagellatus</name>
    <dbReference type="NCBI Taxonomy" id="3162530"/>
    <lineage>
        <taxon>Bacteria</taxon>
        <taxon>Pseudomonadati</taxon>
        <taxon>Pseudomonadota</taxon>
        <taxon>Alphaproteobacteria</taxon>
        <taxon>Hyphomicrobiales</taxon>
        <taxon>Ancalomicrobiaceae</taxon>
        <taxon>Methyloraptor</taxon>
    </lineage>
</organism>
<dbReference type="PANTHER" id="PTHR30006:SF15">
    <property type="entry name" value="IRON-UTILIZATION PERIPLASMIC PROTEIN"/>
    <property type="match status" value="1"/>
</dbReference>
<comment type="similarity">
    <text evidence="1">Belongs to the bacterial solute-binding protein 1 family.</text>
</comment>
<dbReference type="SUPFAM" id="SSF53850">
    <property type="entry name" value="Periplasmic binding protein-like II"/>
    <property type="match status" value="1"/>
</dbReference>
<sequence length="344" mass="37167">MISNTSVRAAVLGVVALAAVPAAAAEVNVYTYREKPLIQPLFDKFTQETGIKVNVVYGSKGLEERIKAEGQASPADVLMTVDAALLVRARELDITQPIKSAKVEAAVPAQFRDPDGNWVGFTYRARVIYASKDRVKDTKISYADLADPKWKGKFCVRSGQHPYNIALISAAIAHWGTDKTETWLKGVKANLTGKPAGNDRSQVKAIFSGECDIALGNTYYYGLMANNDKEPEQKEWAKSVKVIFPTFETGGSHVNIGGAALTKYAPHKDEAMKLIEFMASDEAQEAYASLNYEYPVKPGIGVAQTIKDLGAVTPDKINLGEVAKHRGAAADLVDKVGFDNGPAS</sequence>
<dbReference type="GO" id="GO:0030288">
    <property type="term" value="C:outer membrane-bounded periplasmic space"/>
    <property type="evidence" value="ECO:0007669"/>
    <property type="project" value="TreeGrafter"/>
</dbReference>
<evidence type="ECO:0000256" key="4">
    <source>
        <dbReference type="PIRSR" id="PIRSR002825-1"/>
    </source>
</evidence>
<feature type="binding site" evidence="4">
    <location>
        <position position="220"/>
    </location>
    <ligand>
        <name>Fe cation</name>
        <dbReference type="ChEBI" id="CHEBI:24875"/>
    </ligand>
</feature>
<keyword evidence="4" id="KW-0479">Metal-binding</keyword>
<name>A0AAU7XB26_9HYPH</name>
<protein>
    <submittedName>
        <fullName evidence="6">Fe(3+) ABC transporter substrate-binding protein</fullName>
    </submittedName>
</protein>
<dbReference type="PANTHER" id="PTHR30006">
    <property type="entry name" value="THIAMINE-BINDING PERIPLASMIC PROTEIN-RELATED"/>
    <property type="match status" value="1"/>
</dbReference>
<keyword evidence="3" id="KW-0574">Periplasm</keyword>
<dbReference type="Gene3D" id="3.40.190.10">
    <property type="entry name" value="Periplasmic binding protein-like II"/>
    <property type="match status" value="2"/>
</dbReference>
<feature type="binding site" evidence="4">
    <location>
        <position position="219"/>
    </location>
    <ligand>
        <name>Fe cation</name>
        <dbReference type="ChEBI" id="CHEBI:24875"/>
    </ligand>
</feature>
<proteinExistence type="inferred from homology"/>
<dbReference type="AlphaFoldDB" id="A0AAU7XB26"/>
<dbReference type="InterPro" id="IPR026045">
    <property type="entry name" value="Ferric-bd"/>
</dbReference>